<dbReference type="InterPro" id="IPR050863">
    <property type="entry name" value="CenT-Element_Derived"/>
</dbReference>
<dbReference type="GeneID" id="136079405"/>
<dbReference type="PANTHER" id="PTHR19303:SF71">
    <property type="entry name" value="ZINC FINGER PHD-TYPE DOMAIN-CONTAINING PROTEIN"/>
    <property type="match status" value="1"/>
</dbReference>
<reference evidence="3" key="1">
    <citation type="submission" date="2025-08" db="UniProtKB">
        <authorList>
            <consortium name="RefSeq"/>
        </authorList>
    </citation>
    <scope>IDENTIFICATION</scope>
</reference>
<protein>
    <submittedName>
        <fullName evidence="3">Uncharacterized protein LOC136079405</fullName>
    </submittedName>
</protein>
<proteinExistence type="predicted"/>
<sequence length="301" mass="34252">MFCQKHYPKEKLLRYFESNVQTLKRRIKEALLSPDGLNKLQCVPYNNSSMKKFSVSEEHELVQYCLVSAKMGYGSDKPCETNKHAGVDWFGPFLRCHPELVIRKLETAFIGRMSAFNKHNIEIFYNNLHNVLFKYKFSLNDIWNVDETGVTTVQVPEHVLAKRGERQVASVTSAERGILVTMCNAVNESGSLITPFYIFLRVHFKDYFPPNSIPGSVGSANKSGWMVESTFMELFNHFIKSVQPSKANPVVLILDNHETHMSINFIDLASDNGAIVLTIPPHTSHKLQPLDIVVYGPFKCH</sequence>
<name>A0ABM4BQ00_HYDVU</name>
<evidence type="ECO:0000259" key="1">
    <source>
        <dbReference type="Pfam" id="PF03184"/>
    </source>
</evidence>
<gene>
    <name evidence="3" type="primary">LOC136079405</name>
</gene>
<dbReference type="PANTHER" id="PTHR19303">
    <property type="entry name" value="TRANSPOSON"/>
    <property type="match status" value="1"/>
</dbReference>
<feature type="domain" description="DDE-1" evidence="1">
    <location>
        <begin position="220"/>
        <end position="299"/>
    </location>
</feature>
<organism evidence="2 3">
    <name type="scientific">Hydra vulgaris</name>
    <name type="common">Hydra</name>
    <name type="synonym">Hydra attenuata</name>
    <dbReference type="NCBI Taxonomy" id="6087"/>
    <lineage>
        <taxon>Eukaryota</taxon>
        <taxon>Metazoa</taxon>
        <taxon>Cnidaria</taxon>
        <taxon>Hydrozoa</taxon>
        <taxon>Hydroidolina</taxon>
        <taxon>Anthoathecata</taxon>
        <taxon>Aplanulata</taxon>
        <taxon>Hydridae</taxon>
        <taxon>Hydra</taxon>
    </lineage>
</organism>
<dbReference type="RefSeq" id="XP_065651213.1">
    <property type="nucleotide sequence ID" value="XM_065795141.1"/>
</dbReference>
<dbReference type="Pfam" id="PF03184">
    <property type="entry name" value="DDE_1"/>
    <property type="match status" value="1"/>
</dbReference>
<accession>A0ABM4BQ00</accession>
<evidence type="ECO:0000313" key="3">
    <source>
        <dbReference type="RefSeq" id="XP_065651213.1"/>
    </source>
</evidence>
<keyword evidence="2" id="KW-1185">Reference proteome</keyword>
<dbReference type="InterPro" id="IPR004875">
    <property type="entry name" value="DDE_SF_endonuclease_dom"/>
</dbReference>
<evidence type="ECO:0000313" key="2">
    <source>
        <dbReference type="Proteomes" id="UP001652625"/>
    </source>
</evidence>
<dbReference type="Proteomes" id="UP001652625">
    <property type="component" value="Chromosome 04"/>
</dbReference>